<dbReference type="KEGG" id="qso:IRL76_13925"/>
<accession>A0A7S8F4A7</accession>
<evidence type="ECO:0000313" key="3">
    <source>
        <dbReference type="Proteomes" id="UP000594459"/>
    </source>
</evidence>
<name>A0A7S8F4A7_9SPHN</name>
<dbReference type="Pfam" id="PF14352">
    <property type="entry name" value="DUF4402"/>
    <property type="match status" value="1"/>
</dbReference>
<dbReference type="AlphaFoldDB" id="A0A7S8F4A7"/>
<evidence type="ECO:0000256" key="1">
    <source>
        <dbReference type="SAM" id="SignalP"/>
    </source>
</evidence>
<dbReference type="InterPro" id="IPR025514">
    <property type="entry name" value="DUF4402"/>
</dbReference>
<keyword evidence="1" id="KW-0732">Signal</keyword>
<dbReference type="RefSeq" id="WP_200981911.1">
    <property type="nucleotide sequence ID" value="NZ_CP064654.1"/>
</dbReference>
<protein>
    <submittedName>
        <fullName evidence="2">DUF4402 domain-containing protein</fullName>
    </submittedName>
</protein>
<feature type="chain" id="PRO_5032606706" evidence="1">
    <location>
        <begin position="27"/>
        <end position="173"/>
    </location>
</feature>
<keyword evidence="3" id="KW-1185">Reference proteome</keyword>
<dbReference type="Proteomes" id="UP000594459">
    <property type="component" value="Chromosome"/>
</dbReference>
<sequence length="173" mass="18346">MRTALHKIAKGLMAGTLGLVAVSAQAAPGNTKTVSGTANVTIAQPAQIQKVDDLRFGVIVRPAGAGMVEIDPSGTITANIDISAYPGNRGPSRFLLVGDNNRRFLVFLPSRIDITNGTATMRVDRFRMNAVNGSTRFDANGRYNLYVGGRLNVGANQAVGQYSGTFDVTVVYQ</sequence>
<organism evidence="2 3">
    <name type="scientific">Qipengyuania soli</name>
    <dbReference type="NCBI Taxonomy" id="2782568"/>
    <lineage>
        <taxon>Bacteria</taxon>
        <taxon>Pseudomonadati</taxon>
        <taxon>Pseudomonadota</taxon>
        <taxon>Alphaproteobacteria</taxon>
        <taxon>Sphingomonadales</taxon>
        <taxon>Erythrobacteraceae</taxon>
        <taxon>Qipengyuania</taxon>
    </lineage>
</organism>
<proteinExistence type="predicted"/>
<feature type="signal peptide" evidence="1">
    <location>
        <begin position="1"/>
        <end position="26"/>
    </location>
</feature>
<gene>
    <name evidence="2" type="ORF">IRL76_13925</name>
</gene>
<evidence type="ECO:0000313" key="2">
    <source>
        <dbReference type="EMBL" id="QPC98906.1"/>
    </source>
</evidence>
<dbReference type="EMBL" id="CP064654">
    <property type="protein sequence ID" value="QPC98906.1"/>
    <property type="molecule type" value="Genomic_DNA"/>
</dbReference>
<reference evidence="2 3" key="1">
    <citation type="submission" date="2020-11" db="EMBL/GenBank/DDBJ databases">
        <title>The genome sequence of Erythrobacter sp. 6D36.</title>
        <authorList>
            <person name="Liu Y."/>
        </authorList>
    </citation>
    <scope>NUCLEOTIDE SEQUENCE [LARGE SCALE GENOMIC DNA]</scope>
    <source>
        <strain evidence="2 3">6D36</strain>
    </source>
</reference>